<dbReference type="STRING" id="571933.SAMN05216362_13321"/>
<feature type="domain" description="HMA" evidence="3">
    <location>
        <begin position="3"/>
        <end position="69"/>
    </location>
</feature>
<dbReference type="InterPro" id="IPR017969">
    <property type="entry name" value="Heavy-metal-associated_CS"/>
</dbReference>
<dbReference type="PRINTS" id="PR00946">
    <property type="entry name" value="HGSCAVENGER"/>
</dbReference>
<dbReference type="GO" id="GO:0055070">
    <property type="term" value="P:copper ion homeostasis"/>
    <property type="evidence" value="ECO:0007669"/>
    <property type="project" value="TreeGrafter"/>
</dbReference>
<dbReference type="EMBL" id="FOES01000033">
    <property type="protein sequence ID" value="SEQ90680.1"/>
    <property type="molecule type" value="Genomic_DNA"/>
</dbReference>
<gene>
    <name evidence="4" type="ORF">SAMN05216362_13321</name>
</gene>
<dbReference type="Pfam" id="PF00403">
    <property type="entry name" value="HMA"/>
    <property type="match status" value="1"/>
</dbReference>
<keyword evidence="1" id="KW-0479">Metal-binding</keyword>
<dbReference type="GO" id="GO:0015677">
    <property type="term" value="P:copper ion import"/>
    <property type="evidence" value="ECO:0007669"/>
    <property type="project" value="TreeGrafter"/>
</dbReference>
<dbReference type="GO" id="GO:0005886">
    <property type="term" value="C:plasma membrane"/>
    <property type="evidence" value="ECO:0007669"/>
    <property type="project" value="TreeGrafter"/>
</dbReference>
<dbReference type="OrthoDB" id="2721717at2"/>
<dbReference type="PROSITE" id="PS01047">
    <property type="entry name" value="HMA_1"/>
    <property type="match status" value="1"/>
</dbReference>
<reference evidence="4 5" key="1">
    <citation type="submission" date="2016-10" db="EMBL/GenBank/DDBJ databases">
        <authorList>
            <person name="de Groot N.N."/>
        </authorList>
    </citation>
    <scope>NUCLEOTIDE SEQUENCE [LARGE SCALE GENOMIC DNA]</scope>
    <source>
        <strain evidence="4 5">DSM 21633</strain>
    </source>
</reference>
<evidence type="ECO:0000313" key="4">
    <source>
        <dbReference type="EMBL" id="SEQ90680.1"/>
    </source>
</evidence>
<keyword evidence="2" id="KW-1278">Translocase</keyword>
<evidence type="ECO:0000256" key="2">
    <source>
        <dbReference type="ARBA" id="ARBA00022967"/>
    </source>
</evidence>
<dbReference type="InterPro" id="IPR036163">
    <property type="entry name" value="HMA_dom_sf"/>
</dbReference>
<dbReference type="RefSeq" id="WP_091774750.1">
    <property type="nucleotide sequence ID" value="NZ_CAESCL010000048.1"/>
</dbReference>
<proteinExistence type="predicted"/>
<dbReference type="CDD" id="cd00371">
    <property type="entry name" value="HMA"/>
    <property type="match status" value="1"/>
</dbReference>
<dbReference type="PANTHER" id="PTHR43520:SF8">
    <property type="entry name" value="P-TYPE CU(+) TRANSPORTER"/>
    <property type="match status" value="1"/>
</dbReference>
<evidence type="ECO:0000259" key="3">
    <source>
        <dbReference type="PROSITE" id="PS50846"/>
    </source>
</evidence>
<protein>
    <submittedName>
        <fullName evidence="4">Cu+-exporting ATPase</fullName>
    </submittedName>
</protein>
<dbReference type="PROSITE" id="PS50846">
    <property type="entry name" value="HMA_2"/>
    <property type="match status" value="1"/>
</dbReference>
<dbReference type="Gene3D" id="3.30.70.100">
    <property type="match status" value="1"/>
</dbReference>
<dbReference type="AlphaFoldDB" id="A0A1H9JV28"/>
<dbReference type="Proteomes" id="UP000199427">
    <property type="component" value="Unassembled WGS sequence"/>
</dbReference>
<name>A0A1H9JV28_9BACI</name>
<dbReference type="InterPro" id="IPR006121">
    <property type="entry name" value="HMA_dom"/>
</dbReference>
<dbReference type="GO" id="GO:0043682">
    <property type="term" value="F:P-type divalent copper transporter activity"/>
    <property type="evidence" value="ECO:0007669"/>
    <property type="project" value="TreeGrafter"/>
</dbReference>
<dbReference type="InterPro" id="IPR001802">
    <property type="entry name" value="MerP/CopZ"/>
</dbReference>
<dbReference type="GO" id="GO:0005507">
    <property type="term" value="F:copper ion binding"/>
    <property type="evidence" value="ECO:0007669"/>
    <property type="project" value="TreeGrafter"/>
</dbReference>
<dbReference type="PANTHER" id="PTHR43520">
    <property type="entry name" value="ATP7, ISOFORM B"/>
    <property type="match status" value="1"/>
</dbReference>
<accession>A0A1H9JV28</accession>
<dbReference type="FunFam" id="3.30.70.100:FF:000001">
    <property type="entry name" value="ATPase copper transporting beta"/>
    <property type="match status" value="1"/>
</dbReference>
<keyword evidence="5" id="KW-1185">Reference proteome</keyword>
<sequence>MKEVVLLDIKGMHCPNCPAKVERSVLKMEGIKQVKVDYDTESGSVIFDNNLTGVQQIINRIGQMGFDATESHNKNLVE</sequence>
<dbReference type="SUPFAM" id="SSF55008">
    <property type="entry name" value="HMA, heavy metal-associated domain"/>
    <property type="match status" value="1"/>
</dbReference>
<organism evidence="4 5">
    <name type="scientific">Piscibacillus halophilus</name>
    <dbReference type="NCBI Taxonomy" id="571933"/>
    <lineage>
        <taxon>Bacteria</taxon>
        <taxon>Bacillati</taxon>
        <taxon>Bacillota</taxon>
        <taxon>Bacilli</taxon>
        <taxon>Bacillales</taxon>
        <taxon>Bacillaceae</taxon>
        <taxon>Piscibacillus</taxon>
    </lineage>
</organism>
<evidence type="ECO:0000256" key="1">
    <source>
        <dbReference type="ARBA" id="ARBA00022723"/>
    </source>
</evidence>
<evidence type="ECO:0000313" key="5">
    <source>
        <dbReference type="Proteomes" id="UP000199427"/>
    </source>
</evidence>